<organism evidence="7 8">
    <name type="scientific">Luteolibacter arcticus</name>
    <dbReference type="NCBI Taxonomy" id="1581411"/>
    <lineage>
        <taxon>Bacteria</taxon>
        <taxon>Pseudomonadati</taxon>
        <taxon>Verrucomicrobiota</taxon>
        <taxon>Verrucomicrobiia</taxon>
        <taxon>Verrucomicrobiales</taxon>
        <taxon>Verrucomicrobiaceae</taxon>
        <taxon>Luteolibacter</taxon>
    </lineage>
</organism>
<dbReference type="InterPro" id="IPR036942">
    <property type="entry name" value="Beta-barrel_TonB_sf"/>
</dbReference>
<protein>
    <submittedName>
        <fullName evidence="7">TonB-dependent receptor</fullName>
    </submittedName>
</protein>
<dbReference type="Pfam" id="PF00593">
    <property type="entry name" value="TonB_dep_Rec_b-barrel"/>
    <property type="match status" value="1"/>
</dbReference>
<dbReference type="SUPFAM" id="SSF56935">
    <property type="entry name" value="Porins"/>
    <property type="match status" value="1"/>
</dbReference>
<evidence type="ECO:0000313" key="8">
    <source>
        <dbReference type="Proteomes" id="UP001320876"/>
    </source>
</evidence>
<dbReference type="Pfam" id="PF04773">
    <property type="entry name" value="FecR"/>
    <property type="match status" value="1"/>
</dbReference>
<keyword evidence="2" id="KW-0472">Membrane</keyword>
<dbReference type="PROSITE" id="PS50005">
    <property type="entry name" value="TPR"/>
    <property type="match status" value="1"/>
</dbReference>
<feature type="repeat" description="TPR" evidence="4">
    <location>
        <begin position="325"/>
        <end position="358"/>
    </location>
</feature>
<dbReference type="Gene3D" id="2.60.120.1440">
    <property type="match status" value="1"/>
</dbReference>
<dbReference type="Pfam" id="PF14559">
    <property type="entry name" value="TPR_19"/>
    <property type="match status" value="1"/>
</dbReference>
<dbReference type="InterPro" id="IPR000531">
    <property type="entry name" value="Beta-barrel_TonB"/>
</dbReference>
<keyword evidence="7" id="KW-0675">Receptor</keyword>
<feature type="domain" description="FecR protein" evidence="6">
    <location>
        <begin position="54"/>
        <end position="150"/>
    </location>
</feature>
<dbReference type="InterPro" id="IPR011990">
    <property type="entry name" value="TPR-like_helical_dom_sf"/>
</dbReference>
<accession>A0ABT3GGK4</accession>
<dbReference type="Proteomes" id="UP001320876">
    <property type="component" value="Unassembled WGS sequence"/>
</dbReference>
<dbReference type="EMBL" id="JAPDDT010000002">
    <property type="protein sequence ID" value="MCW1922149.1"/>
    <property type="molecule type" value="Genomic_DNA"/>
</dbReference>
<dbReference type="PANTHER" id="PTHR38731">
    <property type="entry name" value="LIPL45-RELATED LIPOPROTEIN-RELATED"/>
    <property type="match status" value="1"/>
</dbReference>
<name>A0ABT3GGK4_9BACT</name>
<dbReference type="InterPro" id="IPR006860">
    <property type="entry name" value="FecR"/>
</dbReference>
<reference evidence="7 8" key="1">
    <citation type="submission" date="2022-10" db="EMBL/GenBank/DDBJ databases">
        <title>Luteolibacter arcticus strain CCTCC AB 2014275, whole genome shotgun sequencing project.</title>
        <authorList>
            <person name="Zhao G."/>
            <person name="Shen L."/>
        </authorList>
    </citation>
    <scope>NUCLEOTIDE SEQUENCE [LARGE SCALE GENOMIC DNA]</scope>
    <source>
        <strain evidence="7 8">CCTCC AB 2014275</strain>
    </source>
</reference>
<dbReference type="SUPFAM" id="SSF48452">
    <property type="entry name" value="TPR-like"/>
    <property type="match status" value="2"/>
</dbReference>
<evidence type="ECO:0000256" key="4">
    <source>
        <dbReference type="PROSITE-ProRule" id="PRU00339"/>
    </source>
</evidence>
<keyword evidence="4" id="KW-0802">TPR repeat</keyword>
<dbReference type="SMART" id="SM00028">
    <property type="entry name" value="TPR"/>
    <property type="match status" value="6"/>
</dbReference>
<gene>
    <name evidence="7" type="ORF">OKA05_06270</name>
</gene>
<dbReference type="PANTHER" id="PTHR38731:SF3">
    <property type="entry name" value="BLL6125 PROTEIN"/>
    <property type="match status" value="1"/>
</dbReference>
<evidence type="ECO:0000259" key="6">
    <source>
        <dbReference type="Pfam" id="PF04773"/>
    </source>
</evidence>
<sequence length="1203" mass="132471">MKGRAVFLWVCLAAAAAGQDAKVLEIENIVQASKKGAQGNWTPAAKEQALAIGDRIRTRQRSRATLRLTELYTMRLEQFSTVEIAPSLFDESKPRLDVGAGAAFIFSREKSGEIDIKTPSANGAMRGTQLFVRVAADGTSQFQVLEGQVELENPQGKLLLSAGEAGETAHGRAPRRTAVIEATNLLQWALYYPAVLDADELGVKGQGKSVAAYRQGDLLGAMESYSGGGEGANGKLYRASVLLAVGRLDEAERDLKGVPADHDGRRSLERMIDAVKFREREPWPDESLDTAGEAMAESYYRQSRSDLKGAREAARIATERSPNNGYAWTRLAELEFSFGRTKAARDALAKGLELTPRNARAHALQGFILSADNEIDAARQSFEQAVQLDGSFGNGWLGLGLTKTKRGDLAGGRADIQTAATVEPTMSVFHSYLGKALSMERKPEEARKDLDLAKQLDPNDPTPWLYSAIELQQQNRPNEAIADLERSIDLNDNRRVYRSQLLLDQDKAVRSANLANIYQNAGMQDVAVREATRAVESDYTNPSAHLFLANSFDALRDPKRIQLRYETPWFNELLLANLLSPVGGGPLSQFVSQQEYSKMLESDGIGGSLISEIRSDGESRTAASVFGQSGNFSYGLDAYYRDNNGGDRFNNGGELAELYGQFKWQVTPDDIFYFLGKWQDAQTGDNFDTYDNRPLEPYVDFSETQEPGLLLAGWNHRWAPGSHTLFLGGHLSAEQVLRNPQANVLLVQRDADGLRPGFIENVGGMDQFTDPSLNGSVTVGPDGESLVYSSDLLRAIQPYLGRGDVLSVSGAPFALETRRSFDIATAELQHILQTETNLLIAGARWQSGEFETDTRMFAERPNFNGGFETPAVSQHTSVDFDRLSLYAYDYWKVTPCLTLIGGASWDSIEYPDNFRNPPVNSSQRDDDKFSGKLGFTYAPARWLTVRGMYSEGLGGVTFDESVRLEPVQLAGFNQAYRTVISESIAGSVEAPEYEIWGLSAEGSLTTRTWWGASVNVIEENVDRTRGIFTGYEAGVFPSTPAYFADSTGEQLDYEEQSVAFTLNQLIGNQFSVGAGLRVTQSELETTLPALAGATPFANLDDEATLTEVMLSANWNSPTGLFARVEANYYSQDLEEDPSRTPFRSGDAFWQFNALAGYRFFNNQCEVSAGILNIGDTDYQLSSLNPYSEIVRDRTAVIRCRFTF</sequence>
<evidence type="ECO:0000256" key="1">
    <source>
        <dbReference type="ARBA" id="ARBA00004442"/>
    </source>
</evidence>
<proteinExistence type="predicted"/>
<keyword evidence="3" id="KW-0998">Cell outer membrane</keyword>
<keyword evidence="8" id="KW-1185">Reference proteome</keyword>
<comment type="caution">
    <text evidence="7">The sequence shown here is derived from an EMBL/GenBank/DDBJ whole genome shotgun (WGS) entry which is preliminary data.</text>
</comment>
<dbReference type="Gene3D" id="2.40.170.20">
    <property type="entry name" value="TonB-dependent receptor, beta-barrel domain"/>
    <property type="match status" value="2"/>
</dbReference>
<evidence type="ECO:0000259" key="5">
    <source>
        <dbReference type="Pfam" id="PF00593"/>
    </source>
</evidence>
<evidence type="ECO:0000256" key="2">
    <source>
        <dbReference type="ARBA" id="ARBA00023136"/>
    </source>
</evidence>
<dbReference type="InterPro" id="IPR019734">
    <property type="entry name" value="TPR_rpt"/>
</dbReference>
<dbReference type="RefSeq" id="WP_264486259.1">
    <property type="nucleotide sequence ID" value="NZ_JAPDDT010000002.1"/>
</dbReference>
<dbReference type="Gene3D" id="1.25.40.10">
    <property type="entry name" value="Tetratricopeptide repeat domain"/>
    <property type="match status" value="1"/>
</dbReference>
<comment type="subcellular location">
    <subcellularLocation>
        <location evidence="1">Cell outer membrane</location>
    </subcellularLocation>
</comment>
<evidence type="ECO:0000256" key="3">
    <source>
        <dbReference type="ARBA" id="ARBA00023237"/>
    </source>
</evidence>
<evidence type="ECO:0000313" key="7">
    <source>
        <dbReference type="EMBL" id="MCW1922149.1"/>
    </source>
</evidence>
<feature type="domain" description="TonB-dependent receptor-like beta-barrel" evidence="5">
    <location>
        <begin position="815"/>
        <end position="954"/>
    </location>
</feature>